<dbReference type="Pfam" id="PF02799">
    <property type="entry name" value="NMT_C"/>
    <property type="match status" value="1"/>
</dbReference>
<reference evidence="11 13" key="1">
    <citation type="journal article" date="2011" name="Science">
        <title>Comparative functional genomics of the fission yeasts.</title>
        <authorList>
            <person name="Rhind N."/>
            <person name="Chen Z."/>
            <person name="Yassour M."/>
            <person name="Thompson D.A."/>
            <person name="Haas B.J."/>
            <person name="Habib N."/>
            <person name="Wapinski I."/>
            <person name="Roy S."/>
            <person name="Lin M.F."/>
            <person name="Heiman D.I."/>
            <person name="Young S.K."/>
            <person name="Furuya K."/>
            <person name="Guo Y."/>
            <person name="Pidoux A."/>
            <person name="Chen H.M."/>
            <person name="Robbertse B."/>
            <person name="Goldberg J.M."/>
            <person name="Aoki K."/>
            <person name="Bayne E.H."/>
            <person name="Berlin A.M."/>
            <person name="Desjardins C.A."/>
            <person name="Dobbs E."/>
            <person name="Dukaj L."/>
            <person name="Fan L."/>
            <person name="FitzGerald M.G."/>
            <person name="French C."/>
            <person name="Gujja S."/>
            <person name="Hansen K."/>
            <person name="Keifenheim D."/>
            <person name="Levin J.Z."/>
            <person name="Mosher R.A."/>
            <person name="Mueller C.A."/>
            <person name="Pfiffner J."/>
            <person name="Priest M."/>
            <person name="Russ C."/>
            <person name="Smialowska A."/>
            <person name="Swoboda P."/>
            <person name="Sykes S.M."/>
            <person name="Vaughn M."/>
            <person name="Vengrova S."/>
            <person name="Yoder R."/>
            <person name="Zeng Q."/>
            <person name="Allshire R."/>
            <person name="Baulcombe D."/>
            <person name="Birren B.W."/>
            <person name="Brown W."/>
            <person name="Ekwall K."/>
            <person name="Kellis M."/>
            <person name="Leatherwood J."/>
            <person name="Levin H."/>
            <person name="Margalit H."/>
            <person name="Martienssen R."/>
            <person name="Nieduszynski C.A."/>
            <person name="Spatafora J.W."/>
            <person name="Friedman N."/>
            <person name="Dalgaard J.Z."/>
            <person name="Baumann P."/>
            <person name="Niki H."/>
            <person name="Regev A."/>
            <person name="Nusbaum C."/>
        </authorList>
    </citation>
    <scope>NUCLEOTIDE SEQUENCE [LARGE SCALE GENOMIC DNA]</scope>
    <source>
        <strain evidence="13">yFS275 / FY16936</strain>
    </source>
</reference>
<evidence type="ECO:0000313" key="11">
    <source>
        <dbReference type="EMBL" id="EEB05107.1"/>
    </source>
</evidence>
<dbReference type="Proteomes" id="UP000001744">
    <property type="component" value="Unassembled WGS sequence"/>
</dbReference>
<dbReference type="EC" id="2.3.1.97" evidence="3 7"/>
<dbReference type="VEuPathDB" id="FungiDB:SJAG_00102"/>
<dbReference type="PROSITE" id="PS00975">
    <property type="entry name" value="NMT_1"/>
    <property type="match status" value="1"/>
</dbReference>
<dbReference type="eggNOG" id="KOG2779">
    <property type="taxonomic scope" value="Eukaryota"/>
</dbReference>
<feature type="domain" description="Glycylpeptide N-tetradecanoyltransferase C-terminal" evidence="10">
    <location>
        <begin position="243"/>
        <end position="399"/>
    </location>
</feature>
<comment type="similarity">
    <text evidence="1 8">Belongs to the NMT family.</text>
</comment>
<dbReference type="PANTHER" id="PTHR11377:SF5">
    <property type="entry name" value="GLYCYLPEPTIDE N-TETRADECANOYLTRANSFERASE"/>
    <property type="match status" value="1"/>
</dbReference>
<protein>
    <recommendedName>
        <fullName evidence="4 7">Glycylpeptide N-tetradecanoyltransferase</fullName>
        <ecNumber evidence="3 7">2.3.1.97</ecNumber>
    </recommendedName>
</protein>
<dbReference type="InterPro" id="IPR022677">
    <property type="entry name" value="NMT_C"/>
</dbReference>
<dbReference type="GeneID" id="7049668"/>
<organism evidence="11 13">
    <name type="scientific">Schizosaccharomyces japonicus (strain yFS275 / FY16936)</name>
    <name type="common">Fission yeast</name>
    <dbReference type="NCBI Taxonomy" id="402676"/>
    <lineage>
        <taxon>Eukaryota</taxon>
        <taxon>Fungi</taxon>
        <taxon>Dikarya</taxon>
        <taxon>Ascomycota</taxon>
        <taxon>Taphrinomycotina</taxon>
        <taxon>Schizosaccharomycetes</taxon>
        <taxon>Schizosaccharomycetales</taxon>
        <taxon>Schizosaccharomycetaceae</taxon>
        <taxon>Schizosaccharomyces</taxon>
    </lineage>
</organism>
<evidence type="ECO:0000256" key="2">
    <source>
        <dbReference type="ARBA" id="ARBA00011245"/>
    </source>
</evidence>
<evidence type="ECO:0000256" key="4">
    <source>
        <dbReference type="ARBA" id="ARBA00022240"/>
    </source>
</evidence>
<dbReference type="JaponicusDB" id="SJAG_00102">
    <property type="gene designation" value="myr1"/>
</dbReference>
<dbReference type="Pfam" id="PF01233">
    <property type="entry name" value="NMT"/>
    <property type="match status" value="1"/>
</dbReference>
<evidence type="ECO:0000313" key="13">
    <source>
        <dbReference type="Proteomes" id="UP000001744"/>
    </source>
</evidence>
<evidence type="ECO:0000256" key="6">
    <source>
        <dbReference type="ARBA" id="ARBA00023315"/>
    </source>
</evidence>
<dbReference type="FunFam" id="3.40.630.30:FF:000042">
    <property type="entry name" value="Glycylpeptide N-tetradecanoyltransferase"/>
    <property type="match status" value="1"/>
</dbReference>
<accession>B6JV03</accession>
<dbReference type="InterPro" id="IPR016181">
    <property type="entry name" value="Acyl_CoA_acyltransferase"/>
</dbReference>
<dbReference type="PANTHER" id="PTHR11377">
    <property type="entry name" value="N-MYRISTOYL TRANSFERASE"/>
    <property type="match status" value="1"/>
</dbReference>
<proteinExistence type="inferred from homology"/>
<dbReference type="GO" id="GO:0004379">
    <property type="term" value="F:glycylpeptide N-tetradecanoyltransferase activity"/>
    <property type="evidence" value="ECO:0000318"/>
    <property type="project" value="GO_Central"/>
</dbReference>
<dbReference type="InterPro" id="IPR000903">
    <property type="entry name" value="NMT"/>
</dbReference>
<dbReference type="STRING" id="402676.B6JV03"/>
<evidence type="ECO:0000256" key="8">
    <source>
        <dbReference type="RuleBase" id="RU004178"/>
    </source>
</evidence>
<comment type="function">
    <text evidence="7">Adds a myristoyl group to the N-terminal glycine residue of certain cellular proteins.</text>
</comment>
<evidence type="ECO:0000256" key="1">
    <source>
        <dbReference type="ARBA" id="ARBA00009469"/>
    </source>
</evidence>
<evidence type="ECO:0000256" key="3">
    <source>
        <dbReference type="ARBA" id="ARBA00012923"/>
    </source>
</evidence>
<evidence type="ECO:0000259" key="9">
    <source>
        <dbReference type="Pfam" id="PF01233"/>
    </source>
</evidence>
<evidence type="ECO:0000313" key="12">
    <source>
        <dbReference type="JaponicusDB" id="SJAG_00102"/>
    </source>
</evidence>
<evidence type="ECO:0000259" key="10">
    <source>
        <dbReference type="Pfam" id="PF02799"/>
    </source>
</evidence>
<comment type="catalytic activity">
    <reaction evidence="7">
        <text>N-terminal glycyl-[protein] + tetradecanoyl-CoA = N-tetradecanoylglycyl-[protein] + CoA + H(+)</text>
        <dbReference type="Rhea" id="RHEA:15521"/>
        <dbReference type="Rhea" id="RHEA-COMP:12666"/>
        <dbReference type="Rhea" id="RHEA-COMP:12667"/>
        <dbReference type="ChEBI" id="CHEBI:15378"/>
        <dbReference type="ChEBI" id="CHEBI:57287"/>
        <dbReference type="ChEBI" id="CHEBI:57385"/>
        <dbReference type="ChEBI" id="CHEBI:64723"/>
        <dbReference type="ChEBI" id="CHEBI:133050"/>
        <dbReference type="EC" id="2.3.1.97"/>
    </reaction>
</comment>
<dbReference type="HOGENOM" id="CLU_022882_1_0_1"/>
<dbReference type="Gene3D" id="3.40.630.170">
    <property type="match status" value="1"/>
</dbReference>
<sequence>MAPEKQEKTVSSTNKLTAASFRELLERLALADGAGEEEESVIPKKFEEYKFWKTQPVPKFDDENDVEGPIDPNTNISAVPTEPLRMLKDFEWVTLDVCDEKQLTEIYSLLTENYVEDSSSMLRFDYSAKFLQWALMPPGYVKDWHVGVRVKSSGKLVAFISAIPVQVRVRDRVFERCSEVNFLCVHKKLRSKRLTPVLIKEVTRRCHLKNIWQAIYTAGIVVPSPISTCRYLHRSINWKKLYDIGFSPLPLGSSEEREIERFGLPKKTELPNLRRMEAKDVEQVCDLLTRFLERYELAQLFTHKEVEHWLLCGNPVSKGPVIWTYVVEDPETKKITDFFSFYSLPSSVSGNPKYNHISAAYLFYYATESYPRDGSDSAQEKYIHRLKELLQSALILANNFWNPNFFLLEQKHLISAIHYGKDVRHSTVTNHTIPHHFHFLYFNHPRRPQQTNQNLSNHLRGVFTV</sequence>
<dbReference type="OrthoDB" id="60315at2759"/>
<comment type="subunit">
    <text evidence="2">Monomer.</text>
</comment>
<dbReference type="EMBL" id="KE651166">
    <property type="protein sequence ID" value="EEB05107.1"/>
    <property type="molecule type" value="Genomic_DNA"/>
</dbReference>
<dbReference type="InterPro" id="IPR022676">
    <property type="entry name" value="NMT_N"/>
</dbReference>
<evidence type="ECO:0000256" key="5">
    <source>
        <dbReference type="ARBA" id="ARBA00022679"/>
    </source>
</evidence>
<gene>
    <name evidence="12" type="primary">myr1</name>
    <name evidence="11" type="ORF">SJAG_00102</name>
</gene>
<feature type="domain" description="Glycylpeptide N-tetradecanoyltransferase N-terminal" evidence="9">
    <location>
        <begin position="69"/>
        <end position="229"/>
    </location>
</feature>
<keyword evidence="5 7" id="KW-0808">Transferase</keyword>
<dbReference type="RefSeq" id="XP_002171400.1">
    <property type="nucleotide sequence ID" value="XM_002171364.1"/>
</dbReference>
<dbReference type="GO" id="GO:0005829">
    <property type="term" value="C:cytosol"/>
    <property type="evidence" value="ECO:0000318"/>
    <property type="project" value="GO_Central"/>
</dbReference>
<dbReference type="GO" id="GO:0072657">
    <property type="term" value="P:protein localization to membrane"/>
    <property type="evidence" value="ECO:0000318"/>
    <property type="project" value="GO_Central"/>
</dbReference>
<dbReference type="InterPro" id="IPR022678">
    <property type="entry name" value="NMT_CS"/>
</dbReference>
<evidence type="ECO:0000256" key="7">
    <source>
        <dbReference type="RuleBase" id="RU000586"/>
    </source>
</evidence>
<dbReference type="SUPFAM" id="SSF55729">
    <property type="entry name" value="Acyl-CoA N-acyltransferases (Nat)"/>
    <property type="match status" value="2"/>
</dbReference>
<dbReference type="PIRSF" id="PIRSF015892">
    <property type="entry name" value="N-myristl_transf"/>
    <property type="match status" value="1"/>
</dbReference>
<name>B6JV03_SCHJY</name>
<keyword evidence="13" id="KW-1185">Reference proteome</keyword>
<keyword evidence="6 7" id="KW-0012">Acyltransferase</keyword>
<dbReference type="AlphaFoldDB" id="B6JV03"/>